<comment type="caution">
    <text evidence="1">The sequence shown here is derived from an EMBL/GenBank/DDBJ whole genome shotgun (WGS) entry which is preliminary data.</text>
</comment>
<protein>
    <submittedName>
        <fullName evidence="1">Uncharacterized protein</fullName>
    </submittedName>
</protein>
<sequence length="140" mass="15943">MTGSSVIESASTCSREMKCEFNKYKNTLGIVAFRNKFKGGQLVEKNVNEETPPFTGKNKKKVQIKKWDIKGLSNVLVADDIMIRTESKCRRVVEHNGFGFLNKFRSINTHIRMWTGQSNEARLSNHLIGSFETRHHHGGC</sequence>
<accession>A0ABR0ANX5</accession>
<proteinExistence type="predicted"/>
<keyword evidence="2" id="KW-1185">Reference proteome</keyword>
<name>A0ABR0ANX5_9CRUS</name>
<evidence type="ECO:0000313" key="1">
    <source>
        <dbReference type="EMBL" id="KAK4026792.1"/>
    </source>
</evidence>
<gene>
    <name evidence="1" type="ORF">OUZ56_015818</name>
</gene>
<dbReference type="Proteomes" id="UP001234178">
    <property type="component" value="Unassembled WGS sequence"/>
</dbReference>
<evidence type="ECO:0000313" key="2">
    <source>
        <dbReference type="Proteomes" id="UP001234178"/>
    </source>
</evidence>
<dbReference type="EMBL" id="JAOYFB010000038">
    <property type="protein sequence ID" value="KAK4026792.1"/>
    <property type="molecule type" value="Genomic_DNA"/>
</dbReference>
<reference evidence="1 2" key="1">
    <citation type="journal article" date="2023" name="Nucleic Acids Res.">
        <title>The hologenome of Daphnia magna reveals possible DNA methylation and microbiome-mediated evolution of the host genome.</title>
        <authorList>
            <person name="Chaturvedi A."/>
            <person name="Li X."/>
            <person name="Dhandapani V."/>
            <person name="Marshall H."/>
            <person name="Kissane S."/>
            <person name="Cuenca-Cambronero M."/>
            <person name="Asole G."/>
            <person name="Calvet F."/>
            <person name="Ruiz-Romero M."/>
            <person name="Marangio P."/>
            <person name="Guigo R."/>
            <person name="Rago D."/>
            <person name="Mirbahai L."/>
            <person name="Eastwood N."/>
            <person name="Colbourne J.K."/>
            <person name="Zhou J."/>
            <person name="Mallon E."/>
            <person name="Orsini L."/>
        </authorList>
    </citation>
    <scope>NUCLEOTIDE SEQUENCE [LARGE SCALE GENOMIC DNA]</scope>
    <source>
        <strain evidence="1">LRV0_1</strain>
    </source>
</reference>
<organism evidence="1 2">
    <name type="scientific">Daphnia magna</name>
    <dbReference type="NCBI Taxonomy" id="35525"/>
    <lineage>
        <taxon>Eukaryota</taxon>
        <taxon>Metazoa</taxon>
        <taxon>Ecdysozoa</taxon>
        <taxon>Arthropoda</taxon>
        <taxon>Crustacea</taxon>
        <taxon>Branchiopoda</taxon>
        <taxon>Diplostraca</taxon>
        <taxon>Cladocera</taxon>
        <taxon>Anomopoda</taxon>
        <taxon>Daphniidae</taxon>
        <taxon>Daphnia</taxon>
    </lineage>
</organism>